<protein>
    <submittedName>
        <fullName evidence="1">Uncharacterized protein</fullName>
    </submittedName>
</protein>
<accession>A0ACC7VFF1</accession>
<name>A0ACC7VFF1_9BACI</name>
<evidence type="ECO:0000313" key="2">
    <source>
        <dbReference type="Proteomes" id="UP000466692"/>
    </source>
</evidence>
<sequence>MEKKKRDFLKEHLAAISFFLLIALFDQIIKVGWIETKYVLIFSAGYTVVMLFDYYRRYSDSESNK</sequence>
<dbReference type="Proteomes" id="UP000466692">
    <property type="component" value="Unassembled WGS sequence"/>
</dbReference>
<keyword evidence="2" id="KW-1185">Reference proteome</keyword>
<reference evidence="1" key="1">
    <citation type="submission" date="2019-11" db="EMBL/GenBank/DDBJ databases">
        <title>Genome sequences of 17 halophilic strains isolated from different environments.</title>
        <authorList>
            <person name="Furrow R.E."/>
        </authorList>
    </citation>
    <scope>NUCLEOTIDE SEQUENCE</scope>
    <source>
        <strain evidence="1">22510_22_Filter</strain>
    </source>
</reference>
<comment type="caution">
    <text evidence="1">The sequence shown here is derived from an EMBL/GenBank/DDBJ whole genome shotgun (WGS) entry which is preliminary data.</text>
</comment>
<gene>
    <name evidence="1" type="ORF">GLW08_10150</name>
</gene>
<organism evidence="1 2">
    <name type="scientific">Pontibacillus yanchengensis</name>
    <dbReference type="NCBI Taxonomy" id="462910"/>
    <lineage>
        <taxon>Bacteria</taxon>
        <taxon>Bacillati</taxon>
        <taxon>Bacillota</taxon>
        <taxon>Bacilli</taxon>
        <taxon>Bacillales</taxon>
        <taxon>Bacillaceae</taxon>
        <taxon>Pontibacillus</taxon>
    </lineage>
</organism>
<evidence type="ECO:0000313" key="1">
    <source>
        <dbReference type="EMBL" id="MYL53696.1"/>
    </source>
</evidence>
<dbReference type="EMBL" id="WMEU01000002">
    <property type="protein sequence ID" value="MYL53696.1"/>
    <property type="molecule type" value="Genomic_DNA"/>
</dbReference>
<proteinExistence type="predicted"/>